<dbReference type="Proteomes" id="UP001055429">
    <property type="component" value="Chromosome"/>
</dbReference>
<dbReference type="EMBL" id="CP097649">
    <property type="protein sequence ID" value="URI16806.1"/>
    <property type="molecule type" value="Genomic_DNA"/>
</dbReference>
<proteinExistence type="predicted"/>
<protein>
    <submittedName>
        <fullName evidence="2">Uncharacterized protein</fullName>
    </submittedName>
</protein>
<feature type="chain" id="PRO_5046053932" evidence="1">
    <location>
        <begin position="23"/>
        <end position="292"/>
    </location>
</feature>
<sequence length="292" mass="31693">MQLKIFSTALLAAAAVATSVCAQNAPTASETLEAPGQVTDLDPIIVDGTRHLSDIVGSFVGDISAVHERNGQIARFDGRICAGVIGLPAAQAQIVNDRVARAALLVGLQVGRPGCHPNVVVVVTDDSDKLAADLVARHKLTFQYHVAYQERGPDLLAEFQRSGRAVRWWHLTERDEMGHDGGSRLRAAYETDIFRAIILVDTRRTGPVTLEALGDYVAMTALARLSPDADLAGLDTVLSLFDTPPAQRPLSMTGWDEAYLRAVYSGDADTRSQWLQQRDIANRMLRGVRARD</sequence>
<evidence type="ECO:0000313" key="3">
    <source>
        <dbReference type="Proteomes" id="UP001055429"/>
    </source>
</evidence>
<organism evidence="2 3">
    <name type="scientific">Brevundimonas albigilva</name>
    <dbReference type="NCBI Taxonomy" id="1312364"/>
    <lineage>
        <taxon>Bacteria</taxon>
        <taxon>Pseudomonadati</taxon>
        <taxon>Pseudomonadota</taxon>
        <taxon>Alphaproteobacteria</taxon>
        <taxon>Caulobacterales</taxon>
        <taxon>Caulobacteraceae</taxon>
        <taxon>Brevundimonas</taxon>
    </lineage>
</organism>
<name>A0ABY4SSF7_9CAUL</name>
<feature type="signal peptide" evidence="1">
    <location>
        <begin position="1"/>
        <end position="22"/>
    </location>
</feature>
<keyword evidence="3" id="KW-1185">Reference proteome</keyword>
<accession>A0ABY4SSF7</accession>
<evidence type="ECO:0000313" key="2">
    <source>
        <dbReference type="EMBL" id="URI16806.1"/>
    </source>
</evidence>
<reference evidence="2" key="1">
    <citation type="submission" date="2022-05" db="EMBL/GenBank/DDBJ databases">
        <title>Brevundimonas albigilva TT17 genome sequence.</title>
        <authorList>
            <person name="Lee K."/>
            <person name="Son H."/>
        </authorList>
    </citation>
    <scope>NUCLEOTIDE SEQUENCE</scope>
    <source>
        <strain evidence="2">TT17</strain>
    </source>
</reference>
<gene>
    <name evidence="2" type="ORF">M8231_07540</name>
</gene>
<dbReference type="RefSeq" id="WP_250202536.1">
    <property type="nucleotide sequence ID" value="NZ_CP097649.1"/>
</dbReference>
<keyword evidence="1" id="KW-0732">Signal</keyword>
<evidence type="ECO:0000256" key="1">
    <source>
        <dbReference type="SAM" id="SignalP"/>
    </source>
</evidence>